<dbReference type="Proteomes" id="UP000672032">
    <property type="component" value="Chromosome 2"/>
</dbReference>
<feature type="compositionally biased region" description="Low complexity" evidence="1">
    <location>
        <begin position="1006"/>
        <end position="1018"/>
    </location>
</feature>
<accession>A0A8A3P3J0</accession>
<dbReference type="OrthoDB" id="3543352at2759"/>
<protein>
    <submittedName>
        <fullName evidence="2">Uncharacterized protein</fullName>
    </submittedName>
</protein>
<feature type="region of interest" description="Disordered" evidence="1">
    <location>
        <begin position="993"/>
        <end position="1018"/>
    </location>
</feature>
<feature type="region of interest" description="Disordered" evidence="1">
    <location>
        <begin position="1367"/>
        <end position="1390"/>
    </location>
</feature>
<evidence type="ECO:0000313" key="3">
    <source>
        <dbReference type="Proteomes" id="UP000672032"/>
    </source>
</evidence>
<feature type="region of interest" description="Disordered" evidence="1">
    <location>
        <begin position="99"/>
        <end position="164"/>
    </location>
</feature>
<keyword evidence="3" id="KW-1185">Reference proteome</keyword>
<feature type="region of interest" description="Disordered" evidence="1">
    <location>
        <begin position="1250"/>
        <end position="1281"/>
    </location>
</feature>
<name>A0A8A3P3J0_9HELO</name>
<feature type="region of interest" description="Disordered" evidence="1">
    <location>
        <begin position="474"/>
        <end position="509"/>
    </location>
</feature>
<dbReference type="EMBL" id="CP063406">
    <property type="protein sequence ID" value="QSZ31702.1"/>
    <property type="molecule type" value="Genomic_DNA"/>
</dbReference>
<feature type="region of interest" description="Disordered" evidence="1">
    <location>
        <begin position="778"/>
        <end position="805"/>
    </location>
</feature>
<reference evidence="2" key="1">
    <citation type="submission" date="2020-10" db="EMBL/GenBank/DDBJ databases">
        <title>Genome Sequence of Monilinia vaccinii-corymbosi Sheds Light on Mummy Berry Disease Infection of Blueberry and Mating Type.</title>
        <authorList>
            <person name="Yow A.G."/>
            <person name="Zhang Y."/>
            <person name="Bansal K."/>
            <person name="Eacker S.M."/>
            <person name="Sullivan S."/>
            <person name="Liachko I."/>
            <person name="Cubeta M.A."/>
            <person name="Rollins J.A."/>
            <person name="Ashrafi H."/>
        </authorList>
    </citation>
    <scope>NUCLEOTIDE SEQUENCE</scope>
    <source>
        <strain evidence="2">RL-1</strain>
    </source>
</reference>
<evidence type="ECO:0000313" key="2">
    <source>
        <dbReference type="EMBL" id="QSZ31702.1"/>
    </source>
</evidence>
<feature type="compositionally biased region" description="Basic and acidic residues" evidence="1">
    <location>
        <begin position="940"/>
        <end position="960"/>
    </location>
</feature>
<feature type="compositionally biased region" description="Low complexity" evidence="1">
    <location>
        <begin position="490"/>
        <end position="509"/>
    </location>
</feature>
<feature type="region of interest" description="Disordered" evidence="1">
    <location>
        <begin position="935"/>
        <end position="970"/>
    </location>
</feature>
<feature type="compositionally biased region" description="Polar residues" evidence="1">
    <location>
        <begin position="1258"/>
        <end position="1269"/>
    </location>
</feature>
<proteinExistence type="predicted"/>
<organism evidence="2 3">
    <name type="scientific">Monilinia vaccinii-corymbosi</name>
    <dbReference type="NCBI Taxonomy" id="61207"/>
    <lineage>
        <taxon>Eukaryota</taxon>
        <taxon>Fungi</taxon>
        <taxon>Dikarya</taxon>
        <taxon>Ascomycota</taxon>
        <taxon>Pezizomycotina</taxon>
        <taxon>Leotiomycetes</taxon>
        <taxon>Helotiales</taxon>
        <taxon>Sclerotiniaceae</taxon>
        <taxon>Monilinia</taxon>
    </lineage>
</organism>
<feature type="compositionally biased region" description="Polar residues" evidence="1">
    <location>
        <begin position="791"/>
        <end position="805"/>
    </location>
</feature>
<sequence>MDEHDEHGREATERERSTAEMEALHLAMMEELGIGRKDALPLEDRAANNSIVPLIIPSKCVGPENPASIWHNLNLDDAEPGAEDLEDIAGGQLYRLRRGGSGLSNGGRGGHSAGRGRGGASSRGGHSSVGGRGNFAARGRDIDPSRSGQPYFNDARRGGRSPAKVDAGIARLQREAEFRRTHPTGGHSIKMPPSAPRSAKSVARAAAPAVARATSPAVTQHITSKFKLAPPSAFLSHYNIGYSPAVRVAEPVLSAPPPNAGNGISASSPASKLAPQGGLATSRWASATKHVDTPEANNLEQFVAPETPTITFAASHVAQQITPVVVMNASESNQYVRSATSALSANASESNHSAQSTVRAPLTIATQHNTEVNRSVVDERTVKVSNNKIMGRLATAKLIKIDGKLPLILEIHDGSGVILSEVLTETATLKVDTNVVTYQSGSTTGRTSTWRLQFQLPGPALDFVNHHNFGPSELRRIGYPSRSSEQGKQSSPMPVSSAPLSPAPSSAISCSSNATSRNDVAYFTNRISSATFADLSQLNGQETLLSLSDEESQPGVNLPPTYSSFQDLLSLMEVDIVEGTLQVLNANHGGSFFDHVSQLAKGIGLENDAHFMKHAKNVFVGGLSSSRYSRSKPILSITEGLVSDFLSKSDTLQKFPQEFIDTYIKEISKKILDKAQNPQDGAKSETGNSIGTSNAVEAGQLVDVSEVLEPIKPVESIQLVEATKPAIAIKSACASDLGPRQKRITYSIKELITMRPGARLTGEMIDARDSLGKYLPGRKQQYKDSHRASATKLQPSEWKSQSANTVSNHEVSQAVLQSETIEEQKPGQTSFVPASLCVGNANHVSSSDGAHLQDSFDKRNGTSFSKLSPAELEVQSGSTLGNLAPSNIAKVENESTDNGALVSISAEKISRPSSDICHQSLFGDSSGISSIATHAQNNDVSKRPAMEAESEVTAKAESENKTSPLEFPSLSTSRYATPDVFNQVAVLRAASAHKPSPHLDVKRPSLSRSSVSSTSLRSTQLNDTTLWETLLSSKQIQPSIKVESSEALKNELEDVTFTPELEKSIPVTISHESALEPNPEIPPTQHVFKVDNASNIGQVPEFKADKQKQAPVACEKITEKEMAVPKFDYQLSAGSRHVATNSEINRLAQALSNLGVKAGKDNDLITDVVPVQERSISPTIEEILEKKRGNGLASSKWASPQAPVFKPTPAAPKSIFGGYHKLGSNKPRRDDVFYPYYNPAMQAQSPYGDFLQHGEQYHSPQGQTPNGFSSPPVDQKYPVQHMQSQQPLAPVLSTILVTDPATGLVKEMTGVLQQTHVPVVTHMPHDYVGQSPAGGTGFTSFPPRPTMFDRSFSDSDGEDVLKATAPVFTPSHQRDGSNLARSALSPVFNRQNAQQEAIQARLNQSLAEKRT</sequence>
<gene>
    <name evidence="2" type="ORF">DSL72_001269</name>
</gene>
<feature type="compositionally biased region" description="Gly residues" evidence="1">
    <location>
        <begin position="99"/>
        <end position="133"/>
    </location>
</feature>
<evidence type="ECO:0000256" key="1">
    <source>
        <dbReference type="SAM" id="MobiDB-lite"/>
    </source>
</evidence>
<feature type="region of interest" description="Disordered" evidence="1">
    <location>
        <begin position="260"/>
        <end position="281"/>
    </location>
</feature>